<evidence type="ECO:0000313" key="2">
    <source>
        <dbReference type="EMBL" id="CAI3976731.1"/>
    </source>
</evidence>
<evidence type="ECO:0000256" key="1">
    <source>
        <dbReference type="SAM" id="MobiDB-lite"/>
    </source>
</evidence>
<feature type="region of interest" description="Disordered" evidence="1">
    <location>
        <begin position="468"/>
        <end position="495"/>
    </location>
</feature>
<reference evidence="3" key="2">
    <citation type="submission" date="2024-04" db="EMBL/GenBank/DDBJ databases">
        <authorList>
            <person name="Chen Y."/>
            <person name="Shah S."/>
            <person name="Dougan E. K."/>
            <person name="Thang M."/>
            <person name="Chan C."/>
        </authorList>
    </citation>
    <scope>NUCLEOTIDE SEQUENCE [LARGE SCALE GENOMIC DNA]</scope>
</reference>
<feature type="region of interest" description="Disordered" evidence="1">
    <location>
        <begin position="224"/>
        <end position="250"/>
    </location>
</feature>
<accession>A0A9P1FI06</accession>
<reference evidence="2" key="1">
    <citation type="submission" date="2022-10" db="EMBL/GenBank/DDBJ databases">
        <authorList>
            <person name="Chen Y."/>
            <person name="Dougan E. K."/>
            <person name="Chan C."/>
            <person name="Rhodes N."/>
            <person name="Thang M."/>
        </authorList>
    </citation>
    <scope>NUCLEOTIDE SEQUENCE</scope>
</reference>
<feature type="region of interest" description="Disordered" evidence="1">
    <location>
        <begin position="817"/>
        <end position="919"/>
    </location>
</feature>
<gene>
    <name evidence="2" type="ORF">C1SCF055_LOCUS4927</name>
</gene>
<name>A0A9P1FI06_9DINO</name>
<feature type="region of interest" description="Disordered" evidence="1">
    <location>
        <begin position="730"/>
        <end position="753"/>
    </location>
</feature>
<comment type="caution">
    <text evidence="2">The sequence shown here is derived from an EMBL/GenBank/DDBJ whole genome shotgun (WGS) entry which is preliminary data.</text>
</comment>
<dbReference type="Proteomes" id="UP001152797">
    <property type="component" value="Unassembled WGS sequence"/>
</dbReference>
<feature type="compositionally biased region" description="Polar residues" evidence="1">
    <location>
        <begin position="817"/>
        <end position="831"/>
    </location>
</feature>
<evidence type="ECO:0000313" key="4">
    <source>
        <dbReference type="Proteomes" id="UP001152797"/>
    </source>
</evidence>
<evidence type="ECO:0000313" key="3">
    <source>
        <dbReference type="EMBL" id="CAL1130106.1"/>
    </source>
</evidence>
<dbReference type="EMBL" id="CAMXCT010000291">
    <property type="protein sequence ID" value="CAI3976731.1"/>
    <property type="molecule type" value="Genomic_DNA"/>
</dbReference>
<organism evidence="2">
    <name type="scientific">Cladocopium goreaui</name>
    <dbReference type="NCBI Taxonomy" id="2562237"/>
    <lineage>
        <taxon>Eukaryota</taxon>
        <taxon>Sar</taxon>
        <taxon>Alveolata</taxon>
        <taxon>Dinophyceae</taxon>
        <taxon>Suessiales</taxon>
        <taxon>Symbiodiniaceae</taxon>
        <taxon>Cladocopium</taxon>
    </lineage>
</organism>
<proteinExistence type="predicted"/>
<dbReference type="EMBL" id="CAMXCT020000291">
    <property type="protein sequence ID" value="CAL1130106.1"/>
    <property type="molecule type" value="Genomic_DNA"/>
</dbReference>
<feature type="compositionally biased region" description="Low complexity" evidence="1">
    <location>
        <begin position="475"/>
        <end position="486"/>
    </location>
</feature>
<dbReference type="EMBL" id="CAMXCT030000291">
    <property type="protein sequence ID" value="CAL4764043.1"/>
    <property type="molecule type" value="Genomic_DNA"/>
</dbReference>
<protein>
    <submittedName>
        <fullName evidence="2">Uncharacterized protein</fullName>
    </submittedName>
</protein>
<feature type="region of interest" description="Disordered" evidence="1">
    <location>
        <begin position="263"/>
        <end position="282"/>
    </location>
</feature>
<feature type="compositionally biased region" description="Low complexity" evidence="1">
    <location>
        <begin position="265"/>
        <end position="276"/>
    </location>
</feature>
<sequence>MEIFEEVSLCYRDGPKVYVPSGLLHVDKEGKKWLRLRASNVGIAKLILGHLDEFKNLQNPSLAASPQLKVLMDLVKEAVKSVAEGDKSGEEASMFDDSSKEAPHMKPPCWKQLFHDAPETVTIQVGEVQVPVKTPRSLKETDLVIPLEATILTAVCDYIMEDASDCLAKGIAPQAVPSHMEGHRGPRDFWEKWASELDAEWEEQEWYKEQASKPEVKEEQYEWVKEEVKEEDEATEPPSPPEATTEKVMEASSKAKVKKITATKPPAVASAPSSSSGVKMEDSDEELTRKLLEAVAGHLPAPPPAAAGSPPCPAAGAPSASTSWWASYDWNAGGFFVGDEWWEKDAEEEGLWWRWKQGKSWSRFRDQTDPDGKKVSGWLAKTCAVIHMYTMKDQEGMEQALSRLTMARAADFNLEVANPFILGDIILDGDEDSQVTVWENGAPTTWALQFAKWRIYFNVPLPDDIEVEPEEAPEEGPGSTSSSSPSQDSTNQKGKKRAELHSISKLLSARPGVFDLEVKLCTALKRKLQLMSNVSSTDLVLCYDALKEANLPQTMHCELIAVLDKLAVEEVEVKTAGKVIQGAQDCRTFYKYLTEEDISALQKSNMWEGCTTVAKRMKLLGIRGMKENLKRLACGILVWHEQQRTNKLPIPDSVYNLSQHLVHTLQTVAMEVPASALSLAQYPDDPGSLSSSHFDASFQGGKPMKADFPGLAGLLNSKVVPVRMSSASVTLGKENVPPTTSPKQQVEPAPPSSHALVDTMMCRLLQQFNAVGNSILAGNGVKIEYLQTGASQEAANSGASSAGSLPLPIEAPTSVTVQQPAVSAAPPSQSEVKAGSHNDAAEAVNDQKTLEDYENENMQKLLDRDDKKTAKGRGKGASKNTAAKGRGGGKGRGVRKLCEGKPKGMKRPDGGEPSKRRKISDLRNAVPYCSQSALSLICKEIEKHGLPDQKRRQDIWKENKDLLESTAMCKYGPLLQTMAAQVLPEKQSISGALETGSHLEIFYVNILPFLAGVCHKCGSFTDWLLKFHSLKPSSATQPWKAVVYVDEVHPGNILNSSGRKAWCCYMSFLELGSMLSKEDLWICLFVVRSSEVQLLEAGISQVVRLLLERLFAHDQPQTGVLLSSAKGNVRLFFTLGMFLQDGAAQKAVWANRQDSGSKPCMLCKNLFHLRHDHGEGEPADKIFSQYVKYSQLDIAKDDELLEAWSRIEAKSRTSTAKEFQRWQQASGISWSHHALMASPALKAAGLLKPASLYCFDWMHGLCSNGVLNDIVFAVLESLDAAGYKVWDTLHSWLALWVLPQQQSSFNLSKLFEKPKAASCRKARHFKCSASEMLTLYKPLQYFLEVMFSANNVMLEVCACFDAWAQVLDFLVSIPHLPNALPADLLTLVENALEATKNAGYGEEMKPKHHWTLHYSDCFGRWRQMPACWAMERKHKLPRRYGSAHCNLSSFDKGVLTSVTVQQIHTLLNDTDLFNTSCHLINPRPLPKKLVEKLKELNFFFEGLQSATECKLASGSSCSLGDVVFLQGGMGGFPWRCGKVKHLLLAGVQVCLLEMFTFIDTKGKHATMWHSSTDCLELALLEELVQPVVHNFGKNGKVTFEQEDEEEKEEEKEVVATAARLQAVWSRCGGGHSSAFASCVEPLRWWPQQRVCKLCGAAAQPFKVVATAARLQAVRQTSKSCLKLKQGKCNVGDFAYSWLLCVWV</sequence>
<keyword evidence="4" id="KW-1185">Reference proteome</keyword>
<feature type="compositionally biased region" description="Basic and acidic residues" evidence="1">
    <location>
        <begin position="896"/>
        <end position="914"/>
    </location>
</feature>